<dbReference type="GO" id="GO:0030234">
    <property type="term" value="F:enzyme regulator activity"/>
    <property type="evidence" value="ECO:0007669"/>
    <property type="project" value="InterPro"/>
</dbReference>
<reference evidence="9 10" key="1">
    <citation type="journal article" date="2018" name="Syst. Appl. Microbiol.">
        <title>Abditibacterium utsteinense sp. nov., the first cultivated member of candidate phylum FBP, isolated from ice-free Antarctic soil samples.</title>
        <authorList>
            <person name="Tahon G."/>
            <person name="Tytgat B."/>
            <person name="Lebbe L."/>
            <person name="Carlier A."/>
            <person name="Willems A."/>
        </authorList>
    </citation>
    <scope>NUCLEOTIDE SEQUENCE [LARGE SCALE GENOMIC DNA]</scope>
    <source>
        <strain evidence="9 10">LMG 29911</strain>
    </source>
</reference>
<evidence type="ECO:0000256" key="1">
    <source>
        <dbReference type="ARBA" id="ARBA00011233"/>
    </source>
</evidence>
<evidence type="ECO:0000256" key="4">
    <source>
        <dbReference type="ARBA" id="ARBA00023015"/>
    </source>
</evidence>
<accession>A0A2S8STU5</accession>
<dbReference type="PROSITE" id="PS51343">
    <property type="entry name" value="PII_GLNB_DOM"/>
    <property type="match status" value="1"/>
</dbReference>
<name>A0A2S8STU5_9BACT</name>
<organism evidence="9 10">
    <name type="scientific">Abditibacterium utsteinense</name>
    <dbReference type="NCBI Taxonomy" id="1960156"/>
    <lineage>
        <taxon>Bacteria</taxon>
        <taxon>Pseudomonadati</taxon>
        <taxon>Abditibacteriota</taxon>
        <taxon>Abditibacteriia</taxon>
        <taxon>Abditibacteriales</taxon>
        <taxon>Abditibacteriaceae</taxon>
        <taxon>Abditibacterium</taxon>
    </lineage>
</organism>
<keyword evidence="2 7" id="KW-0597">Phosphoprotein</keyword>
<evidence type="ECO:0000256" key="7">
    <source>
        <dbReference type="PIRSR" id="PIRSR602187-50"/>
    </source>
</evidence>
<sequence>MKLVEAVVRPHKLQDVKSALADIGVVGMTVTDVRGCGRQKGHVERYRGSEYTVDLLSKVKIEVAVKNSQVDEVVDCIATAARTGEIGDGKIFIRPIEQVVRVRTGDRDEDAL</sequence>
<dbReference type="GO" id="GO:0005829">
    <property type="term" value="C:cytosol"/>
    <property type="evidence" value="ECO:0007669"/>
    <property type="project" value="TreeGrafter"/>
</dbReference>
<keyword evidence="4" id="KW-0805">Transcription regulation</keyword>
<comment type="subunit">
    <text evidence="1">Homotrimer.</text>
</comment>
<dbReference type="RefSeq" id="WP_105483457.1">
    <property type="nucleotide sequence ID" value="NZ_NIGF01000006.1"/>
</dbReference>
<evidence type="ECO:0000256" key="8">
    <source>
        <dbReference type="RuleBase" id="RU003936"/>
    </source>
</evidence>
<dbReference type="PANTHER" id="PTHR30115">
    <property type="entry name" value="NITROGEN REGULATORY PROTEIN P-II"/>
    <property type="match status" value="1"/>
</dbReference>
<dbReference type="InterPro" id="IPR002187">
    <property type="entry name" value="N-reg_PII"/>
</dbReference>
<dbReference type="EMBL" id="NIGF01000006">
    <property type="protein sequence ID" value="PQV64225.1"/>
    <property type="molecule type" value="Genomic_DNA"/>
</dbReference>
<comment type="caution">
    <text evidence="9">The sequence shown here is derived from an EMBL/GenBank/DDBJ whole genome shotgun (WGS) entry which is preliminary data.</text>
</comment>
<evidence type="ECO:0000256" key="5">
    <source>
        <dbReference type="ARBA" id="ARBA00023163"/>
    </source>
</evidence>
<dbReference type="PROSITE" id="PS00496">
    <property type="entry name" value="PII_GLNB_UMP"/>
    <property type="match status" value="1"/>
</dbReference>
<protein>
    <submittedName>
        <fullName evidence="9">Nitrogen regulatory protein P-II family</fullName>
    </submittedName>
</protein>
<dbReference type="GO" id="GO:0005524">
    <property type="term" value="F:ATP binding"/>
    <property type="evidence" value="ECO:0007669"/>
    <property type="project" value="TreeGrafter"/>
</dbReference>
<dbReference type="Pfam" id="PF00543">
    <property type="entry name" value="P-II"/>
    <property type="match status" value="1"/>
</dbReference>
<dbReference type="InterPro" id="IPR002332">
    <property type="entry name" value="N-reg_PII_urydylation_site"/>
</dbReference>
<dbReference type="Proteomes" id="UP000237684">
    <property type="component" value="Unassembled WGS sequence"/>
</dbReference>
<evidence type="ECO:0000313" key="9">
    <source>
        <dbReference type="EMBL" id="PQV64225.1"/>
    </source>
</evidence>
<dbReference type="OrthoDB" id="9802729at2"/>
<evidence type="ECO:0000256" key="2">
    <source>
        <dbReference type="ARBA" id="ARBA00022553"/>
    </source>
</evidence>
<evidence type="ECO:0000256" key="6">
    <source>
        <dbReference type="PIRSR" id="PIRSR039144-50"/>
    </source>
</evidence>
<dbReference type="AlphaFoldDB" id="A0A2S8STU5"/>
<dbReference type="SUPFAM" id="SSF54913">
    <property type="entry name" value="GlnB-like"/>
    <property type="match status" value="1"/>
</dbReference>
<dbReference type="InterPro" id="IPR015867">
    <property type="entry name" value="N-reg_PII/ATP_PRibTrfase_C"/>
</dbReference>
<dbReference type="PIRSF" id="PIRSF039144">
    <property type="entry name" value="GlnB"/>
    <property type="match status" value="1"/>
</dbReference>
<dbReference type="GO" id="GO:0006808">
    <property type="term" value="P:regulation of nitrogen utilization"/>
    <property type="evidence" value="ECO:0007669"/>
    <property type="project" value="InterPro"/>
</dbReference>
<proteinExistence type="inferred from homology"/>
<dbReference type="FunCoup" id="A0A2S8STU5">
    <property type="interactions" value="317"/>
</dbReference>
<dbReference type="InterPro" id="IPR011322">
    <property type="entry name" value="N-reg_PII-like_a/b"/>
</dbReference>
<comment type="similarity">
    <text evidence="8">Belongs to the P(II) protein family.</text>
</comment>
<keyword evidence="5" id="KW-0804">Transcription</keyword>
<dbReference type="InParanoid" id="A0A2S8STU5"/>
<keyword evidence="10" id="KW-1185">Reference proteome</keyword>
<gene>
    <name evidence="9" type="ORF">B1R32_10670</name>
</gene>
<dbReference type="PANTHER" id="PTHR30115:SF11">
    <property type="entry name" value="NITROGEN REGULATORY PROTEIN P-II HOMOLOG"/>
    <property type="match status" value="1"/>
</dbReference>
<evidence type="ECO:0000256" key="3">
    <source>
        <dbReference type="ARBA" id="ARBA00022741"/>
    </source>
</evidence>
<dbReference type="SMART" id="SM00938">
    <property type="entry name" value="P-II"/>
    <property type="match status" value="1"/>
</dbReference>
<dbReference type="PROSITE" id="PS00638">
    <property type="entry name" value="PII_GLNB_CTER"/>
    <property type="match status" value="1"/>
</dbReference>
<feature type="modified residue" description="O-UMP-tyrosine" evidence="6">
    <location>
        <position position="51"/>
    </location>
</feature>
<keyword evidence="3" id="KW-0547">Nucleotide-binding</keyword>
<dbReference type="Gene3D" id="3.30.70.120">
    <property type="match status" value="1"/>
</dbReference>
<dbReference type="InterPro" id="IPR017918">
    <property type="entry name" value="N-reg_PII_CS"/>
</dbReference>
<dbReference type="PRINTS" id="PR00340">
    <property type="entry name" value="PIIGLNB"/>
</dbReference>
<evidence type="ECO:0000313" key="10">
    <source>
        <dbReference type="Proteomes" id="UP000237684"/>
    </source>
</evidence>